<comment type="caution">
    <text evidence="1">The sequence shown here is derived from an EMBL/GenBank/DDBJ whole genome shotgun (WGS) entry which is preliminary data.</text>
</comment>
<dbReference type="EMBL" id="BARU01049051">
    <property type="protein sequence ID" value="GAH90667.1"/>
    <property type="molecule type" value="Genomic_DNA"/>
</dbReference>
<reference evidence="1" key="1">
    <citation type="journal article" date="2014" name="Front. Microbiol.">
        <title>High frequency of phylogenetically diverse reductive dehalogenase-homologous genes in deep subseafloor sedimentary metagenomes.</title>
        <authorList>
            <person name="Kawai M."/>
            <person name="Futagami T."/>
            <person name="Toyoda A."/>
            <person name="Takaki Y."/>
            <person name="Nishi S."/>
            <person name="Hori S."/>
            <person name="Arai W."/>
            <person name="Tsubouchi T."/>
            <person name="Morono Y."/>
            <person name="Uchiyama I."/>
            <person name="Ito T."/>
            <person name="Fujiyama A."/>
            <person name="Inagaki F."/>
            <person name="Takami H."/>
        </authorList>
    </citation>
    <scope>NUCLEOTIDE SEQUENCE</scope>
    <source>
        <strain evidence="1">Expedition CK06-06</strain>
    </source>
</reference>
<sequence length="36" mass="3890">AEPPRLFEAGMDAGRVSKFSILIYLCDISGSCETGR</sequence>
<feature type="non-terminal residue" evidence="1">
    <location>
        <position position="1"/>
    </location>
</feature>
<organism evidence="1">
    <name type="scientific">marine sediment metagenome</name>
    <dbReference type="NCBI Taxonomy" id="412755"/>
    <lineage>
        <taxon>unclassified sequences</taxon>
        <taxon>metagenomes</taxon>
        <taxon>ecological metagenomes</taxon>
    </lineage>
</organism>
<evidence type="ECO:0000313" key="1">
    <source>
        <dbReference type="EMBL" id="GAH90667.1"/>
    </source>
</evidence>
<dbReference type="AlphaFoldDB" id="X1J9M1"/>
<proteinExistence type="predicted"/>
<name>X1J9M1_9ZZZZ</name>
<gene>
    <name evidence="1" type="ORF">S03H2_72492</name>
</gene>
<accession>X1J9M1</accession>
<protein>
    <submittedName>
        <fullName evidence="1">Uncharacterized protein</fullName>
    </submittedName>
</protein>